<dbReference type="InterPro" id="IPR036388">
    <property type="entry name" value="WH-like_DNA-bd_sf"/>
</dbReference>
<evidence type="ECO:0000259" key="1">
    <source>
        <dbReference type="Pfam" id="PF05168"/>
    </source>
</evidence>
<accession>A0A397NRC1</accession>
<evidence type="ECO:0000313" key="2">
    <source>
        <dbReference type="EMBL" id="RIA37737.1"/>
    </source>
</evidence>
<dbReference type="InterPro" id="IPR007842">
    <property type="entry name" value="HEPN_dom"/>
</dbReference>
<evidence type="ECO:0000313" key="3">
    <source>
        <dbReference type="Proteomes" id="UP000266568"/>
    </source>
</evidence>
<name>A0A397NRC1_9SPHN</name>
<dbReference type="SUPFAM" id="SSF46785">
    <property type="entry name" value="Winged helix' DNA-binding domain"/>
    <property type="match status" value="1"/>
</dbReference>
<organism evidence="2 3">
    <name type="scientific">Hephaestia caeni</name>
    <dbReference type="NCBI Taxonomy" id="645617"/>
    <lineage>
        <taxon>Bacteria</taxon>
        <taxon>Pseudomonadati</taxon>
        <taxon>Pseudomonadota</taxon>
        <taxon>Alphaproteobacteria</taxon>
        <taxon>Sphingomonadales</taxon>
        <taxon>Sphingomonadaceae</taxon>
        <taxon>Hephaestia</taxon>
    </lineage>
</organism>
<dbReference type="AlphaFoldDB" id="A0A397NRC1"/>
<sequence length="249" mass="27362">MSRSREMAEALAAGMPENLARDLEGTYSSAVQNLHAADYSSCLVTSGLFAEHAMRALLLRVTGSLPKEIKNFGQAVEQVKKSGDQSETVTKLVPSILAALIYDVRSKRGAVHVKEVSPRKRDAFLVVNSSSWVMAELLDLFSDLPANKLDDIINSLVRAKKPIVEVIDGIQVVTENLPAYIETLYIIDGNPGGINRRDLGRLVKRTPSSITHALKKLDDERYIHKNGELWHITGKGEGFLAENLTSLGR</sequence>
<dbReference type="Proteomes" id="UP000266568">
    <property type="component" value="Unassembled WGS sequence"/>
</dbReference>
<gene>
    <name evidence="2" type="ORF">DFR49_3625</name>
</gene>
<dbReference type="Pfam" id="PF05168">
    <property type="entry name" value="HEPN"/>
    <property type="match status" value="1"/>
</dbReference>
<dbReference type="EMBL" id="QXDC01000004">
    <property type="protein sequence ID" value="RIA37737.1"/>
    <property type="molecule type" value="Genomic_DNA"/>
</dbReference>
<feature type="domain" description="HEPN" evidence="1">
    <location>
        <begin position="26"/>
        <end position="90"/>
    </location>
</feature>
<protein>
    <recommendedName>
        <fullName evidence="1">HEPN domain-containing protein</fullName>
    </recommendedName>
</protein>
<reference evidence="2 3" key="1">
    <citation type="submission" date="2018-08" db="EMBL/GenBank/DDBJ databases">
        <title>Genomic Encyclopedia of Type Strains, Phase IV (KMG-IV): sequencing the most valuable type-strain genomes for metagenomic binning, comparative biology and taxonomic classification.</title>
        <authorList>
            <person name="Goeker M."/>
        </authorList>
    </citation>
    <scope>NUCLEOTIDE SEQUENCE [LARGE SCALE GENOMIC DNA]</scope>
    <source>
        <strain evidence="2 3">DSM 25527</strain>
    </source>
</reference>
<comment type="caution">
    <text evidence="2">The sequence shown here is derived from an EMBL/GenBank/DDBJ whole genome shotgun (WGS) entry which is preliminary data.</text>
</comment>
<dbReference type="InterPro" id="IPR036390">
    <property type="entry name" value="WH_DNA-bd_sf"/>
</dbReference>
<dbReference type="Gene3D" id="1.10.10.10">
    <property type="entry name" value="Winged helix-like DNA-binding domain superfamily/Winged helix DNA-binding domain"/>
    <property type="match status" value="1"/>
</dbReference>
<keyword evidence="3" id="KW-1185">Reference proteome</keyword>
<proteinExistence type="predicted"/>